<dbReference type="AlphaFoldDB" id="A0A183HEN7"/>
<evidence type="ECO:0000313" key="3">
    <source>
        <dbReference type="WBParaSite" id="OFLC_0000594801-mRNA-1"/>
    </source>
</evidence>
<reference evidence="1 2" key="2">
    <citation type="submission" date="2018-11" db="EMBL/GenBank/DDBJ databases">
        <authorList>
            <consortium name="Pathogen Informatics"/>
        </authorList>
    </citation>
    <scope>NUCLEOTIDE SEQUENCE [LARGE SCALE GENOMIC DNA]</scope>
</reference>
<sequence length="143" mass="16375">MQVNIHIHYPGKVPRLTVMWCKRRLTLEECINSEHLMRISSRERRSRKCRSFQKQAASEESSWRGTVRVKGLLRRCSCGQTVGNLRFRAMQSSEQSKTHHSSTALLLNERNPSTLYGQVCHSTRTHLCISVDVCMSKCRGGIG</sequence>
<evidence type="ECO:0000313" key="2">
    <source>
        <dbReference type="Proteomes" id="UP000267606"/>
    </source>
</evidence>
<protein>
    <submittedName>
        <fullName evidence="3">Ovule protein</fullName>
    </submittedName>
</protein>
<proteinExistence type="predicted"/>
<organism evidence="3">
    <name type="scientific">Onchocerca flexuosa</name>
    <dbReference type="NCBI Taxonomy" id="387005"/>
    <lineage>
        <taxon>Eukaryota</taxon>
        <taxon>Metazoa</taxon>
        <taxon>Ecdysozoa</taxon>
        <taxon>Nematoda</taxon>
        <taxon>Chromadorea</taxon>
        <taxon>Rhabditida</taxon>
        <taxon>Spirurina</taxon>
        <taxon>Spiruromorpha</taxon>
        <taxon>Filarioidea</taxon>
        <taxon>Onchocercidae</taxon>
        <taxon>Onchocerca</taxon>
    </lineage>
</organism>
<name>A0A183HEN7_9BILA</name>
<accession>A0A183HEN7</accession>
<dbReference type="EMBL" id="UZAJ01005392">
    <property type="protein sequence ID" value="VDO44899.1"/>
    <property type="molecule type" value="Genomic_DNA"/>
</dbReference>
<gene>
    <name evidence="1" type="ORF">OFLC_LOCUS5949</name>
</gene>
<dbReference type="Proteomes" id="UP000267606">
    <property type="component" value="Unassembled WGS sequence"/>
</dbReference>
<evidence type="ECO:0000313" key="1">
    <source>
        <dbReference type="EMBL" id="VDO44899.1"/>
    </source>
</evidence>
<reference evidence="3" key="1">
    <citation type="submission" date="2016-06" db="UniProtKB">
        <authorList>
            <consortium name="WormBaseParasite"/>
        </authorList>
    </citation>
    <scope>IDENTIFICATION</scope>
</reference>
<keyword evidence="2" id="KW-1185">Reference proteome</keyword>
<dbReference type="WBParaSite" id="OFLC_0000594801-mRNA-1">
    <property type="protein sequence ID" value="OFLC_0000594801-mRNA-1"/>
    <property type="gene ID" value="OFLC_0000594801"/>
</dbReference>